<evidence type="ECO:0000313" key="2">
    <source>
        <dbReference type="EMBL" id="CAI8021884.1"/>
    </source>
</evidence>
<comment type="caution">
    <text evidence="2">The sequence shown here is derived from an EMBL/GenBank/DDBJ whole genome shotgun (WGS) entry which is preliminary data.</text>
</comment>
<dbReference type="EMBL" id="CASHTH010001919">
    <property type="protein sequence ID" value="CAI8021885.1"/>
    <property type="molecule type" value="Genomic_DNA"/>
</dbReference>
<feature type="compositionally biased region" description="Polar residues" evidence="1">
    <location>
        <begin position="51"/>
        <end position="60"/>
    </location>
</feature>
<name>A0AA35S263_GEOBA</name>
<dbReference type="EMBL" id="CASHTH010001919">
    <property type="protein sequence ID" value="CAI8021884.1"/>
    <property type="molecule type" value="Genomic_DNA"/>
</dbReference>
<feature type="region of interest" description="Disordered" evidence="1">
    <location>
        <begin position="1"/>
        <end position="66"/>
    </location>
</feature>
<dbReference type="EMBL" id="CASHTH010001919">
    <property type="protein sequence ID" value="CAI8021882.1"/>
    <property type="molecule type" value="Genomic_DNA"/>
</dbReference>
<accession>A0AA35S263</accession>
<sequence>MSSSGGYPGTGTKADKDNHSDQCNPNNQEYDGHKKGYPGTGTKSDLDNHADQLNPNNSKYTPKGGK</sequence>
<dbReference type="AlphaFoldDB" id="A0AA35S263"/>
<protein>
    <submittedName>
        <fullName evidence="2">Uncharacterized protein</fullName>
    </submittedName>
</protein>
<gene>
    <name evidence="2" type="ORF">GBAR_LOCUS12893</name>
</gene>
<dbReference type="Proteomes" id="UP001174909">
    <property type="component" value="Unassembled WGS sequence"/>
</dbReference>
<evidence type="ECO:0000313" key="3">
    <source>
        <dbReference type="Proteomes" id="UP001174909"/>
    </source>
</evidence>
<evidence type="ECO:0000256" key="1">
    <source>
        <dbReference type="SAM" id="MobiDB-lite"/>
    </source>
</evidence>
<reference evidence="2" key="1">
    <citation type="submission" date="2023-03" db="EMBL/GenBank/DDBJ databases">
        <authorList>
            <person name="Steffen K."/>
            <person name="Cardenas P."/>
        </authorList>
    </citation>
    <scope>NUCLEOTIDE SEQUENCE</scope>
</reference>
<organism evidence="2 3">
    <name type="scientific">Geodia barretti</name>
    <name type="common">Barrett's horny sponge</name>
    <dbReference type="NCBI Taxonomy" id="519541"/>
    <lineage>
        <taxon>Eukaryota</taxon>
        <taxon>Metazoa</taxon>
        <taxon>Porifera</taxon>
        <taxon>Demospongiae</taxon>
        <taxon>Heteroscleromorpha</taxon>
        <taxon>Tetractinellida</taxon>
        <taxon>Astrophorina</taxon>
        <taxon>Geodiidae</taxon>
        <taxon>Geodia</taxon>
    </lineage>
</organism>
<keyword evidence="3" id="KW-1185">Reference proteome</keyword>
<proteinExistence type="predicted"/>